<protein>
    <recommendedName>
        <fullName evidence="10">Zinc finger C2H2 LYAR-type domain-containing protein</fullName>
    </recommendedName>
</protein>
<evidence type="ECO:0000313" key="12">
    <source>
        <dbReference type="Proteomes" id="UP000736335"/>
    </source>
</evidence>
<dbReference type="FunFam" id="3.30.1490.490:FF:000001">
    <property type="entry name" value="cell growth-regulating nucleolar protein-like"/>
    <property type="match status" value="1"/>
</dbReference>
<organism evidence="11 12">
    <name type="scientific">Thelephora terrestris</name>
    <dbReference type="NCBI Taxonomy" id="56493"/>
    <lineage>
        <taxon>Eukaryota</taxon>
        <taxon>Fungi</taxon>
        <taxon>Dikarya</taxon>
        <taxon>Basidiomycota</taxon>
        <taxon>Agaricomycotina</taxon>
        <taxon>Agaricomycetes</taxon>
        <taxon>Thelephorales</taxon>
        <taxon>Thelephoraceae</taxon>
        <taxon>Thelephora</taxon>
    </lineage>
</organism>
<accession>A0A9P6LC85</accession>
<evidence type="ECO:0000256" key="9">
    <source>
        <dbReference type="SAM" id="MobiDB-lite"/>
    </source>
</evidence>
<dbReference type="PANTHER" id="PTHR13100">
    <property type="entry name" value="CELL GROWTH-REGULATING NUCLEOLAR PROTEIN LYAR"/>
    <property type="match status" value="1"/>
</dbReference>
<feature type="compositionally biased region" description="Basic and acidic residues" evidence="9">
    <location>
        <begin position="228"/>
        <end position="245"/>
    </location>
</feature>
<evidence type="ECO:0000256" key="6">
    <source>
        <dbReference type="ARBA" id="ARBA00023242"/>
    </source>
</evidence>
<evidence type="ECO:0000256" key="3">
    <source>
        <dbReference type="ARBA" id="ARBA00022737"/>
    </source>
</evidence>
<keyword evidence="2" id="KW-0479">Metal-binding</keyword>
<evidence type="ECO:0000313" key="11">
    <source>
        <dbReference type="EMBL" id="KAF9793125.1"/>
    </source>
</evidence>
<evidence type="ECO:0000256" key="2">
    <source>
        <dbReference type="ARBA" id="ARBA00022723"/>
    </source>
</evidence>
<keyword evidence="6" id="KW-0539">Nucleus</keyword>
<keyword evidence="3" id="KW-0677">Repeat</keyword>
<proteinExistence type="inferred from homology"/>
<feature type="compositionally biased region" description="Basic and acidic residues" evidence="9">
    <location>
        <begin position="145"/>
        <end position="159"/>
    </location>
</feature>
<dbReference type="SUPFAM" id="SSF57667">
    <property type="entry name" value="beta-beta-alpha zinc fingers"/>
    <property type="match status" value="2"/>
</dbReference>
<evidence type="ECO:0000256" key="8">
    <source>
        <dbReference type="PROSITE-ProRule" id="PRU01145"/>
    </source>
</evidence>
<dbReference type="Proteomes" id="UP000736335">
    <property type="component" value="Unassembled WGS sequence"/>
</dbReference>
<feature type="domain" description="Zinc finger C2H2 LYAR-type" evidence="10">
    <location>
        <begin position="29"/>
        <end position="57"/>
    </location>
</feature>
<sequence>MVSFQCNACADVLTKPKLDKHQTKCRASFDCIDCSKRFETPADYKGHTSCISEAEKYEKGLYNGGKQGGPEMSGRNNRSWKQGGGRQWGNNRGQWPQRSMNQATGANETPLGTPVRMSPVSDAPVVKEEPKESEATAKTPKKRKAETEPTESKDISEPVKKKKKKQKAVEDVHEATETTEAKITKVETKTKHRLNIEVWVAKSPSRPEECGDATQEVGEKKTKKKKKGAGEEVKKKEKRKTKEDPSPSGQELESAAIVDTNDTLVTQTLVTEVSLRIKQGEARSTKKSKSKESKSKLKAATEEAPCVTTPAASRLTATEAAGVARDDQGHQKKRRHSGNHHEENGDATRVSQGNKHTSKEGRKEKKKKHKSGGQTASTVE</sequence>
<keyword evidence="4 8" id="KW-0863">Zinc-finger</keyword>
<comment type="subcellular location">
    <subcellularLocation>
        <location evidence="1">Nucleus</location>
    </subcellularLocation>
</comment>
<evidence type="ECO:0000256" key="7">
    <source>
        <dbReference type="ARBA" id="ARBA00061084"/>
    </source>
</evidence>
<dbReference type="GO" id="GO:0006364">
    <property type="term" value="P:rRNA processing"/>
    <property type="evidence" value="ECO:0007669"/>
    <property type="project" value="TreeGrafter"/>
</dbReference>
<reference evidence="11" key="2">
    <citation type="submission" date="2020-11" db="EMBL/GenBank/DDBJ databases">
        <authorList>
            <consortium name="DOE Joint Genome Institute"/>
            <person name="Kuo A."/>
            <person name="Miyauchi S."/>
            <person name="Kiss E."/>
            <person name="Drula E."/>
            <person name="Kohler A."/>
            <person name="Sanchez-Garcia M."/>
            <person name="Andreopoulos B."/>
            <person name="Barry K.W."/>
            <person name="Bonito G."/>
            <person name="Buee M."/>
            <person name="Carver A."/>
            <person name="Chen C."/>
            <person name="Cichocki N."/>
            <person name="Clum A."/>
            <person name="Culley D."/>
            <person name="Crous P.W."/>
            <person name="Fauchery L."/>
            <person name="Girlanda M."/>
            <person name="Hayes R."/>
            <person name="Keri Z."/>
            <person name="Labutti K."/>
            <person name="Lipzen A."/>
            <person name="Lombard V."/>
            <person name="Magnuson J."/>
            <person name="Maillard F."/>
            <person name="Morin E."/>
            <person name="Murat C."/>
            <person name="Nolan M."/>
            <person name="Ohm R."/>
            <person name="Pangilinan J."/>
            <person name="Pereira M."/>
            <person name="Perotto S."/>
            <person name="Peter M."/>
            <person name="Riley R."/>
            <person name="Sitrit Y."/>
            <person name="Stielow B."/>
            <person name="Szollosi G."/>
            <person name="Zifcakova L."/>
            <person name="Stursova M."/>
            <person name="Spatafora J.W."/>
            <person name="Tedersoo L."/>
            <person name="Vaario L.-M."/>
            <person name="Yamada A."/>
            <person name="Yan M."/>
            <person name="Wang P."/>
            <person name="Xu J."/>
            <person name="Bruns T."/>
            <person name="Baldrian P."/>
            <person name="Vilgalys R."/>
            <person name="Henrissat B."/>
            <person name="Grigoriev I.V."/>
            <person name="Hibbett D."/>
            <person name="Nagy L.G."/>
            <person name="Martin F.M."/>
        </authorList>
    </citation>
    <scope>NUCLEOTIDE SEQUENCE</scope>
    <source>
        <strain evidence="11">UH-Tt-Lm1</strain>
    </source>
</reference>
<evidence type="ECO:0000259" key="10">
    <source>
        <dbReference type="Pfam" id="PF08790"/>
    </source>
</evidence>
<comment type="similarity">
    <text evidence="7">Belongs to the UPF0743 family.</text>
</comment>
<dbReference type="InterPro" id="IPR039999">
    <property type="entry name" value="LYAR"/>
</dbReference>
<dbReference type="Pfam" id="PF08790">
    <property type="entry name" value="zf-LYAR"/>
    <property type="match status" value="1"/>
</dbReference>
<feature type="compositionally biased region" description="Polar residues" evidence="9">
    <location>
        <begin position="96"/>
        <end position="107"/>
    </location>
</feature>
<dbReference type="InterPro" id="IPR036236">
    <property type="entry name" value="Znf_C2H2_sf"/>
</dbReference>
<dbReference type="PROSITE" id="PS51804">
    <property type="entry name" value="ZF_C2HC_LYAR"/>
    <property type="match status" value="1"/>
</dbReference>
<keyword evidence="5" id="KW-0862">Zinc</keyword>
<feature type="region of interest" description="Disordered" evidence="9">
    <location>
        <begin position="198"/>
        <end position="380"/>
    </location>
</feature>
<feature type="compositionally biased region" description="Basic and acidic residues" evidence="9">
    <location>
        <begin position="167"/>
        <end position="183"/>
    </location>
</feature>
<gene>
    <name evidence="11" type="ORF">BJ322DRAFT_100742</name>
</gene>
<dbReference type="EMBL" id="WIUZ02000001">
    <property type="protein sequence ID" value="KAF9793125.1"/>
    <property type="molecule type" value="Genomic_DNA"/>
</dbReference>
<keyword evidence="12" id="KW-1185">Reference proteome</keyword>
<dbReference type="GO" id="GO:0008270">
    <property type="term" value="F:zinc ion binding"/>
    <property type="evidence" value="ECO:0007669"/>
    <property type="project" value="UniProtKB-KW"/>
</dbReference>
<dbReference type="GO" id="GO:0005730">
    <property type="term" value="C:nucleolus"/>
    <property type="evidence" value="ECO:0007669"/>
    <property type="project" value="TreeGrafter"/>
</dbReference>
<dbReference type="PANTHER" id="PTHR13100:SF10">
    <property type="entry name" value="CELL GROWTH-REGULATING NUCLEOLAR PROTEIN"/>
    <property type="match status" value="1"/>
</dbReference>
<dbReference type="InterPro" id="IPR014898">
    <property type="entry name" value="Znf_C2H2_LYAR"/>
</dbReference>
<dbReference type="GO" id="GO:0000122">
    <property type="term" value="P:negative regulation of transcription by RNA polymerase II"/>
    <property type="evidence" value="ECO:0007669"/>
    <property type="project" value="TreeGrafter"/>
</dbReference>
<evidence type="ECO:0000256" key="5">
    <source>
        <dbReference type="ARBA" id="ARBA00022833"/>
    </source>
</evidence>
<feature type="region of interest" description="Disordered" evidence="9">
    <location>
        <begin position="61"/>
        <end position="183"/>
    </location>
</feature>
<feature type="compositionally biased region" description="Basic and acidic residues" evidence="9">
    <location>
        <begin position="125"/>
        <end position="135"/>
    </location>
</feature>
<dbReference type="OrthoDB" id="21474at2759"/>
<name>A0A9P6LC85_9AGAM</name>
<reference evidence="11" key="1">
    <citation type="journal article" date="2020" name="Nat. Commun.">
        <title>Large-scale genome sequencing of mycorrhizal fungi provides insights into the early evolution of symbiotic traits.</title>
        <authorList>
            <person name="Miyauchi S."/>
            <person name="Kiss E."/>
            <person name="Kuo A."/>
            <person name="Drula E."/>
            <person name="Kohler A."/>
            <person name="Sanchez-Garcia M."/>
            <person name="Morin E."/>
            <person name="Andreopoulos B."/>
            <person name="Barry K.W."/>
            <person name="Bonito G."/>
            <person name="Buee M."/>
            <person name="Carver A."/>
            <person name="Chen C."/>
            <person name="Cichocki N."/>
            <person name="Clum A."/>
            <person name="Culley D."/>
            <person name="Crous P.W."/>
            <person name="Fauchery L."/>
            <person name="Girlanda M."/>
            <person name="Hayes R.D."/>
            <person name="Keri Z."/>
            <person name="LaButti K."/>
            <person name="Lipzen A."/>
            <person name="Lombard V."/>
            <person name="Magnuson J."/>
            <person name="Maillard F."/>
            <person name="Murat C."/>
            <person name="Nolan M."/>
            <person name="Ohm R.A."/>
            <person name="Pangilinan J."/>
            <person name="Pereira M.F."/>
            <person name="Perotto S."/>
            <person name="Peter M."/>
            <person name="Pfister S."/>
            <person name="Riley R."/>
            <person name="Sitrit Y."/>
            <person name="Stielow J.B."/>
            <person name="Szollosi G."/>
            <person name="Zifcakova L."/>
            <person name="Stursova M."/>
            <person name="Spatafora J.W."/>
            <person name="Tedersoo L."/>
            <person name="Vaario L.M."/>
            <person name="Yamada A."/>
            <person name="Yan M."/>
            <person name="Wang P."/>
            <person name="Xu J."/>
            <person name="Bruns T."/>
            <person name="Baldrian P."/>
            <person name="Vilgalys R."/>
            <person name="Dunand C."/>
            <person name="Henrissat B."/>
            <person name="Grigoriev I.V."/>
            <person name="Hibbett D."/>
            <person name="Nagy L.G."/>
            <person name="Martin F.M."/>
        </authorList>
    </citation>
    <scope>NUCLEOTIDE SEQUENCE</scope>
    <source>
        <strain evidence="11">UH-Tt-Lm1</strain>
    </source>
</reference>
<feature type="compositionally biased region" description="Basic and acidic residues" evidence="9">
    <location>
        <begin position="278"/>
        <end position="301"/>
    </location>
</feature>
<dbReference type="GO" id="GO:0003677">
    <property type="term" value="F:DNA binding"/>
    <property type="evidence" value="ECO:0007669"/>
    <property type="project" value="InterPro"/>
</dbReference>
<dbReference type="Gene3D" id="3.30.1490.490">
    <property type="match status" value="1"/>
</dbReference>
<feature type="compositionally biased region" description="Polar residues" evidence="9">
    <location>
        <begin position="260"/>
        <end position="271"/>
    </location>
</feature>
<dbReference type="AlphaFoldDB" id="A0A9P6LC85"/>
<evidence type="ECO:0000256" key="4">
    <source>
        <dbReference type="ARBA" id="ARBA00022771"/>
    </source>
</evidence>
<evidence type="ECO:0000256" key="1">
    <source>
        <dbReference type="ARBA" id="ARBA00004123"/>
    </source>
</evidence>
<comment type="caution">
    <text evidence="11">The sequence shown here is derived from an EMBL/GenBank/DDBJ whole genome shotgun (WGS) entry which is preliminary data.</text>
</comment>